<name>A0A2V2N6X3_9EURY</name>
<dbReference type="PANTHER" id="PTHR36194">
    <property type="entry name" value="S-LAYER-LIKE PROTEIN"/>
    <property type="match status" value="1"/>
</dbReference>
<evidence type="ECO:0000313" key="3">
    <source>
        <dbReference type="EMBL" id="PWR73476.1"/>
    </source>
</evidence>
<gene>
    <name evidence="3" type="ORF">DLD82_09510</name>
</gene>
<protein>
    <recommendedName>
        <fullName evidence="2">PEGA domain-containing protein</fullName>
    </recommendedName>
</protein>
<evidence type="ECO:0000259" key="2">
    <source>
        <dbReference type="Pfam" id="PF08308"/>
    </source>
</evidence>
<comment type="caution">
    <text evidence="3">The sequence shown here is derived from an EMBL/GenBank/DDBJ whole genome shotgun (WGS) entry which is preliminary data.</text>
</comment>
<sequence length="282" mass="30667">MKWHIVLASLMLFSAFFCCIAGADETVYSAPGIGFIEVRSDIDGARVYFDTLYMGYVWNGSLVVPIDTTVNPVWNNVRMEYSNCTSFAGPFVQTEPGKTIAYKIDLTNKSYDNTGIVTFYSEPAGAEFLLNDKSMGITPDSGTLVYYTVPRGLYTVTARRPGNTTITDQLYVDDNAVTDYRVAMTVSSYGSLRLNSAPEGGMIFLDNSLKGLTPLELSDISIGEHSVEIRKDGYQNWAANVTVTGGSLGSVEAVLVTEPEPAAIPQSEPASQQPLETPVVQQ</sequence>
<feature type="region of interest" description="Disordered" evidence="1">
    <location>
        <begin position="260"/>
        <end position="282"/>
    </location>
</feature>
<dbReference type="GeneID" id="97608820"/>
<feature type="domain" description="PEGA" evidence="2">
    <location>
        <begin position="115"/>
        <end position="181"/>
    </location>
</feature>
<dbReference type="OrthoDB" id="95942at2157"/>
<reference evidence="3 4" key="1">
    <citation type="submission" date="2018-05" db="EMBL/GenBank/DDBJ databases">
        <title>Draft genome of Methanospirillum stamsii Pt1.</title>
        <authorList>
            <person name="Dueholm M.S."/>
            <person name="Nielsen P.H."/>
            <person name="Bakmann L.F."/>
            <person name="Otzen D.E."/>
        </authorList>
    </citation>
    <scope>NUCLEOTIDE SEQUENCE [LARGE SCALE GENOMIC DNA]</scope>
    <source>
        <strain evidence="3 4">Pt1</strain>
    </source>
</reference>
<dbReference type="AlphaFoldDB" id="A0A2V2N6X3"/>
<dbReference type="Pfam" id="PF08308">
    <property type="entry name" value="PEGA"/>
    <property type="match status" value="2"/>
</dbReference>
<proteinExistence type="predicted"/>
<accession>A0A2V2N6X3</accession>
<organism evidence="3 4">
    <name type="scientific">Methanospirillum stamsii</name>
    <dbReference type="NCBI Taxonomy" id="1277351"/>
    <lineage>
        <taxon>Archaea</taxon>
        <taxon>Methanobacteriati</taxon>
        <taxon>Methanobacteriota</taxon>
        <taxon>Stenosarchaea group</taxon>
        <taxon>Methanomicrobia</taxon>
        <taxon>Methanomicrobiales</taxon>
        <taxon>Methanospirillaceae</taxon>
        <taxon>Methanospirillum</taxon>
    </lineage>
</organism>
<evidence type="ECO:0000256" key="1">
    <source>
        <dbReference type="SAM" id="MobiDB-lite"/>
    </source>
</evidence>
<dbReference type="EMBL" id="QGMZ01000018">
    <property type="protein sequence ID" value="PWR73476.1"/>
    <property type="molecule type" value="Genomic_DNA"/>
</dbReference>
<dbReference type="PANTHER" id="PTHR36194:SF1">
    <property type="entry name" value="S-LAYER-LIKE PROTEIN"/>
    <property type="match status" value="1"/>
</dbReference>
<dbReference type="RefSeq" id="WP_109940887.1">
    <property type="nucleotide sequence ID" value="NZ_CP176366.1"/>
</dbReference>
<dbReference type="Proteomes" id="UP000245934">
    <property type="component" value="Unassembled WGS sequence"/>
</dbReference>
<keyword evidence="4" id="KW-1185">Reference proteome</keyword>
<feature type="compositionally biased region" description="Polar residues" evidence="1">
    <location>
        <begin position="268"/>
        <end position="282"/>
    </location>
</feature>
<feature type="domain" description="PEGA" evidence="2">
    <location>
        <begin position="190"/>
        <end position="255"/>
    </location>
</feature>
<dbReference type="InterPro" id="IPR013229">
    <property type="entry name" value="PEGA"/>
</dbReference>
<evidence type="ECO:0000313" key="4">
    <source>
        <dbReference type="Proteomes" id="UP000245934"/>
    </source>
</evidence>